<keyword evidence="1" id="KW-0812">Transmembrane</keyword>
<accession>A0ABT0M696</accession>
<dbReference type="RefSeq" id="WP_249094468.1">
    <property type="nucleotide sequence ID" value="NZ_JAMAST010000001.1"/>
</dbReference>
<comment type="caution">
    <text evidence="2">The sequence shown here is derived from an EMBL/GenBank/DDBJ whole genome shotgun (WGS) entry which is preliminary data.</text>
</comment>
<proteinExistence type="predicted"/>
<reference evidence="2 3" key="1">
    <citation type="submission" date="2022-05" db="EMBL/GenBank/DDBJ databases">
        <title>Sporolactobacillus sp nov CPB3-1, isolated from tree bark (Mangifera indica L.).</title>
        <authorList>
            <person name="Phuengjayaem S."/>
            <person name="Tanasupawat S."/>
        </authorList>
    </citation>
    <scope>NUCLEOTIDE SEQUENCE [LARGE SCALE GENOMIC DNA]</scope>
    <source>
        <strain evidence="2 3">CPB3-1</strain>
    </source>
</reference>
<dbReference type="InterPro" id="IPR020372">
    <property type="entry name" value="Competence_ComGG"/>
</dbReference>
<protein>
    <submittedName>
        <fullName evidence="2">ComGG family competence protein</fullName>
    </submittedName>
</protein>
<evidence type="ECO:0000313" key="3">
    <source>
        <dbReference type="Proteomes" id="UP001203004"/>
    </source>
</evidence>
<sequence>MNNRLRNQNGFILPLSVILSVLLLAFILHSIIQLNSDRKYYHYASLQFTFQQLRECALIDLQRKINQDILNQEGSFNYRQGTVSYHVEESTDSLIVTLTISARESNEVDKVTFSKESKKMTNWLERIK</sequence>
<keyword evidence="3" id="KW-1185">Reference proteome</keyword>
<dbReference type="Proteomes" id="UP001203004">
    <property type="component" value="Unassembled WGS sequence"/>
</dbReference>
<evidence type="ECO:0000313" key="2">
    <source>
        <dbReference type="EMBL" id="MCL1630378.1"/>
    </source>
</evidence>
<feature type="transmembrane region" description="Helical" evidence="1">
    <location>
        <begin position="12"/>
        <end position="32"/>
    </location>
</feature>
<keyword evidence="1" id="KW-1133">Transmembrane helix</keyword>
<gene>
    <name evidence="2" type="primary">comGG</name>
    <name evidence="2" type="ORF">M3N64_00205</name>
</gene>
<name>A0ABT0M696_9BACL</name>
<organism evidence="2 3">
    <name type="scientific">Sporolactobacillus mangiferae</name>
    <dbReference type="NCBI Taxonomy" id="2940498"/>
    <lineage>
        <taxon>Bacteria</taxon>
        <taxon>Bacillati</taxon>
        <taxon>Bacillota</taxon>
        <taxon>Bacilli</taxon>
        <taxon>Bacillales</taxon>
        <taxon>Sporolactobacillaceae</taxon>
        <taxon>Sporolactobacillus</taxon>
    </lineage>
</organism>
<evidence type="ECO:0000256" key="1">
    <source>
        <dbReference type="SAM" id="Phobius"/>
    </source>
</evidence>
<dbReference type="Pfam" id="PF14173">
    <property type="entry name" value="ComGG"/>
    <property type="match status" value="1"/>
</dbReference>
<keyword evidence="1" id="KW-0472">Membrane</keyword>
<dbReference type="EMBL" id="JAMAST010000001">
    <property type="protein sequence ID" value="MCL1630378.1"/>
    <property type="molecule type" value="Genomic_DNA"/>
</dbReference>